<evidence type="ECO:0000256" key="1">
    <source>
        <dbReference type="SAM" id="Phobius"/>
    </source>
</evidence>
<gene>
    <name evidence="2" type="ORF">A9Z62_07750</name>
</gene>
<feature type="transmembrane region" description="Helical" evidence="1">
    <location>
        <begin position="109"/>
        <end position="126"/>
    </location>
</feature>
<dbReference type="AlphaFoldDB" id="A0A1B8PG87"/>
<keyword evidence="1" id="KW-0472">Membrane</keyword>
<keyword evidence="1" id="KW-0812">Transmembrane</keyword>
<accession>A0A1B8PG87</accession>
<keyword evidence="1" id="KW-1133">Transmembrane helix</keyword>
<organism evidence="2 3">
    <name type="scientific">Haemophilus haemolyticus</name>
    <dbReference type="NCBI Taxonomy" id="726"/>
    <lineage>
        <taxon>Bacteria</taxon>
        <taxon>Pseudomonadati</taxon>
        <taxon>Pseudomonadota</taxon>
        <taxon>Gammaproteobacteria</taxon>
        <taxon>Pasteurellales</taxon>
        <taxon>Pasteurellaceae</taxon>
        <taxon>Haemophilus</taxon>
    </lineage>
</organism>
<dbReference type="EMBL" id="LZDL01000007">
    <property type="protein sequence ID" value="OBX47809.1"/>
    <property type="molecule type" value="Genomic_DNA"/>
</dbReference>
<protein>
    <submittedName>
        <fullName evidence="2">Uncharacterized protein</fullName>
    </submittedName>
</protein>
<name>A0A1B8PG87_HAEHA</name>
<proteinExistence type="predicted"/>
<sequence>MKKTIHYRNFVITESKATLQELLERLLKSEEYSIVDNRKERINSTSEEIRFINSFVDEGNMLFCQLVYIESGKQQTILDMEEGAKSYSLLPFNLNSESKESDKRRKKEFVNSILYLLVFNNHIVILKSKALTERDLENHIYWLLTEKSGIVPAKSILSLAIQPPKIVRELTEKEPVKKILIGTPLAGAYIPEDKKTDVDKLEEKNSLDNLNKSISNTRSLKFTPSMGLDLLKQIIPSAILQDHKLEDSLDESNLRINLEITYDRKTSVEGQSFIDEIAHSIRNVYDDDVKIVLKNGGILRGNQVKLSGEITVNMNEKGIIDETDLRKQMKDWLIQKIQEEEIELDPQKDKL</sequence>
<evidence type="ECO:0000313" key="3">
    <source>
        <dbReference type="Proteomes" id="UP000092611"/>
    </source>
</evidence>
<evidence type="ECO:0000313" key="2">
    <source>
        <dbReference type="EMBL" id="OBX47809.1"/>
    </source>
</evidence>
<dbReference type="OrthoDB" id="6630675at2"/>
<reference evidence="2 3" key="1">
    <citation type="submission" date="2016-06" db="EMBL/GenBank/DDBJ databases">
        <title>Draft genome of Haemophilus haemolyticus CCUG 24149.</title>
        <authorList>
            <person name="Engstrom-Jakobsson H."/>
            <person name="Salva-Serra F."/>
            <person name="Thorell K."/>
            <person name="Gonzales-Siles L."/>
            <person name="Karlsson R."/>
            <person name="Boulund F."/>
            <person name="Engstrand L."/>
            <person name="Kristiansson E."/>
            <person name="Moore E."/>
        </authorList>
    </citation>
    <scope>NUCLEOTIDE SEQUENCE [LARGE SCALE GENOMIC DNA]</scope>
    <source>
        <strain evidence="2 3">CCUG 24149</strain>
    </source>
</reference>
<dbReference type="Proteomes" id="UP000092611">
    <property type="component" value="Unassembled WGS sequence"/>
</dbReference>
<comment type="caution">
    <text evidence="2">The sequence shown here is derived from an EMBL/GenBank/DDBJ whole genome shotgun (WGS) entry which is preliminary data.</text>
</comment>
<dbReference type="RefSeq" id="WP_065246001.1">
    <property type="nucleotide sequence ID" value="NZ_LZDL01000007.1"/>
</dbReference>